<keyword evidence="3" id="KW-1185">Reference proteome</keyword>
<evidence type="ECO:0000313" key="2">
    <source>
        <dbReference type="EMBL" id="CZR52149.1"/>
    </source>
</evidence>
<dbReference type="OrthoDB" id="191139at2759"/>
<protein>
    <submittedName>
        <fullName evidence="2">Related to reductases</fullName>
    </submittedName>
</protein>
<dbReference type="PANTHER" id="PTHR43157:SF31">
    <property type="entry name" value="PHOSPHATIDYLINOSITOL-GLYCAN BIOSYNTHESIS CLASS F PROTEIN"/>
    <property type="match status" value="1"/>
</dbReference>
<dbReference type="Gene3D" id="3.40.50.720">
    <property type="entry name" value="NAD(P)-binding Rossmann-like Domain"/>
    <property type="match status" value="1"/>
</dbReference>
<dbReference type="InterPro" id="IPR036291">
    <property type="entry name" value="NAD(P)-bd_dom_sf"/>
</dbReference>
<dbReference type="STRING" id="576137.A0A1L7WHA4"/>
<proteinExistence type="predicted"/>
<name>A0A1L7WHA4_9HELO</name>
<keyword evidence="1" id="KW-0560">Oxidoreductase</keyword>
<dbReference type="AlphaFoldDB" id="A0A1L7WHA4"/>
<accession>A0A1L7WHA4</accession>
<organism evidence="2 3">
    <name type="scientific">Phialocephala subalpina</name>
    <dbReference type="NCBI Taxonomy" id="576137"/>
    <lineage>
        <taxon>Eukaryota</taxon>
        <taxon>Fungi</taxon>
        <taxon>Dikarya</taxon>
        <taxon>Ascomycota</taxon>
        <taxon>Pezizomycotina</taxon>
        <taxon>Leotiomycetes</taxon>
        <taxon>Helotiales</taxon>
        <taxon>Mollisiaceae</taxon>
        <taxon>Phialocephala</taxon>
        <taxon>Phialocephala fortinii species complex</taxon>
    </lineage>
</organism>
<gene>
    <name evidence="2" type="ORF">PAC_02026</name>
</gene>
<evidence type="ECO:0000313" key="3">
    <source>
        <dbReference type="Proteomes" id="UP000184330"/>
    </source>
</evidence>
<dbReference type="PRINTS" id="PR00081">
    <property type="entry name" value="GDHRDH"/>
</dbReference>
<dbReference type="Pfam" id="PF00106">
    <property type="entry name" value="adh_short"/>
    <property type="match status" value="1"/>
</dbReference>
<dbReference type="PANTHER" id="PTHR43157">
    <property type="entry name" value="PHOSPHATIDYLINOSITOL-GLYCAN BIOSYNTHESIS CLASS F PROTEIN-RELATED"/>
    <property type="match status" value="1"/>
</dbReference>
<dbReference type="GO" id="GO:0016491">
    <property type="term" value="F:oxidoreductase activity"/>
    <property type="evidence" value="ECO:0007669"/>
    <property type="project" value="UniProtKB-KW"/>
</dbReference>
<sequence length="316" mass="34498">MPSFDPVSLPSLAGKVYLVTGGNAGIGYQAILHLVRKKATVYMGCRSATKGNAAIKAINTLIPDADIRLLILDHMDLSSVVSAAKDFANKSTKLHCLVNNAGIMAVPFEKSKDGYESQWQTNYLAHFFLTHHLLPILLATARASKPGDVRIVNVTSGGHARFAPKMGIDFEDINQEKGRVWTRYGQSKLANILHAKELNRLYGPNGVNMSEGEIWCVALHPGNIYTDLSKNAQFAGPLSRPLAATLNFLRVFIPAEQGAFTSVFCAASPGMKAEMSGQYFVPLGKVGKPSKQAGDMEMAKKLWEWTEVEFGKKQLM</sequence>
<dbReference type="Proteomes" id="UP000184330">
    <property type="component" value="Unassembled WGS sequence"/>
</dbReference>
<dbReference type="EMBL" id="FJOG01000002">
    <property type="protein sequence ID" value="CZR52149.1"/>
    <property type="molecule type" value="Genomic_DNA"/>
</dbReference>
<dbReference type="InterPro" id="IPR002347">
    <property type="entry name" value="SDR_fam"/>
</dbReference>
<reference evidence="2 3" key="1">
    <citation type="submission" date="2016-03" db="EMBL/GenBank/DDBJ databases">
        <authorList>
            <person name="Ploux O."/>
        </authorList>
    </citation>
    <scope>NUCLEOTIDE SEQUENCE [LARGE SCALE GENOMIC DNA]</scope>
    <source>
        <strain evidence="2 3">UAMH 11012</strain>
    </source>
</reference>
<dbReference type="SUPFAM" id="SSF51735">
    <property type="entry name" value="NAD(P)-binding Rossmann-fold domains"/>
    <property type="match status" value="1"/>
</dbReference>
<evidence type="ECO:0000256" key="1">
    <source>
        <dbReference type="ARBA" id="ARBA00023002"/>
    </source>
</evidence>